<dbReference type="EMBL" id="QPJQ01000017">
    <property type="protein sequence ID" value="RCX01278.1"/>
    <property type="molecule type" value="Genomic_DNA"/>
</dbReference>
<dbReference type="OrthoDB" id="9815027at2"/>
<sequence>MSADVIIKNARLNEKDELYSLFIKDGKFIDIQSLKQKKEEGFKKQNLENKSALSNKTIIDAAGQLILPALIETHIHLDKACIFSRCQLKEGTLEEAITQTAKAKASFTYDDVYQRGKKVIEKAIKQGTSFMRTHVEIDPVIGLISFNAIKQLKIDYAWAMTVELCVFPQEGLHNNPGTFELLEQTLQQGADLLGGCPYTDSEPQRQIETLFKLASKYDVDLDFHLDFDLNPNNMSLPYIIEMTEKFNYQHRVTVGHVTKLSAIEPEKLYIIAKKMASAGVQLTALPSTDLFLTGRDHQYNIPRGVAPLMSLAKAGVCCSISSNNIENPFTPYGDASQIRQANLYANVAQLATQSELSKCMHWISTDSAKLMSLSNYGIRVGMDADVNFFNAQNESEVIATVLAPTMGLKRGKITFERKEVELFFPD</sequence>
<evidence type="ECO:0000256" key="1">
    <source>
        <dbReference type="ARBA" id="ARBA00022723"/>
    </source>
</evidence>
<evidence type="ECO:0000259" key="3">
    <source>
        <dbReference type="Pfam" id="PF07969"/>
    </source>
</evidence>
<keyword evidence="1" id="KW-0479">Metal-binding</keyword>
<dbReference type="PANTHER" id="PTHR32027:SF9">
    <property type="entry name" value="BLL3847 PROTEIN"/>
    <property type="match status" value="1"/>
</dbReference>
<evidence type="ECO:0000313" key="4">
    <source>
        <dbReference type="EMBL" id="RCX01278.1"/>
    </source>
</evidence>
<name>A0A368ZYD3_9GAMM</name>
<dbReference type="Gene3D" id="3.20.20.140">
    <property type="entry name" value="Metal-dependent hydrolases"/>
    <property type="match status" value="1"/>
</dbReference>
<dbReference type="Gene3D" id="2.30.40.10">
    <property type="entry name" value="Urease, subunit C, domain 1"/>
    <property type="match status" value="1"/>
</dbReference>
<dbReference type="CDD" id="cd01293">
    <property type="entry name" value="Bact_CD"/>
    <property type="match status" value="1"/>
</dbReference>
<dbReference type="AlphaFoldDB" id="A0A368ZYD3"/>
<dbReference type="SUPFAM" id="SSF51338">
    <property type="entry name" value="Composite domain of metallo-dependent hydrolases"/>
    <property type="match status" value="1"/>
</dbReference>
<dbReference type="InterPro" id="IPR013108">
    <property type="entry name" value="Amidohydro_3"/>
</dbReference>
<dbReference type="InterPro" id="IPR052349">
    <property type="entry name" value="Metallo-hydrolase_Enzymes"/>
</dbReference>
<gene>
    <name evidence="4" type="ORF">DFP77_11752</name>
</gene>
<keyword evidence="2" id="KW-0378">Hydrolase</keyword>
<organism evidence="4 5">
    <name type="scientific">Marinomonas foliarum</name>
    <dbReference type="NCBI Taxonomy" id="491950"/>
    <lineage>
        <taxon>Bacteria</taxon>
        <taxon>Pseudomonadati</taxon>
        <taxon>Pseudomonadota</taxon>
        <taxon>Gammaproteobacteria</taxon>
        <taxon>Oceanospirillales</taxon>
        <taxon>Oceanospirillaceae</taxon>
        <taxon>Marinomonas</taxon>
    </lineage>
</organism>
<dbReference type="GO" id="GO:0016814">
    <property type="term" value="F:hydrolase activity, acting on carbon-nitrogen (but not peptide) bonds, in cyclic amidines"/>
    <property type="evidence" value="ECO:0007669"/>
    <property type="project" value="TreeGrafter"/>
</dbReference>
<dbReference type="InterPro" id="IPR032466">
    <property type="entry name" value="Metal_Hydrolase"/>
</dbReference>
<dbReference type="InterPro" id="IPR011059">
    <property type="entry name" value="Metal-dep_hydrolase_composite"/>
</dbReference>
<dbReference type="PANTHER" id="PTHR32027">
    <property type="entry name" value="CYTOSINE DEAMINASE"/>
    <property type="match status" value="1"/>
</dbReference>
<dbReference type="Proteomes" id="UP000253506">
    <property type="component" value="Unassembled WGS sequence"/>
</dbReference>
<evidence type="ECO:0000313" key="5">
    <source>
        <dbReference type="Proteomes" id="UP000253506"/>
    </source>
</evidence>
<dbReference type="GO" id="GO:0019239">
    <property type="term" value="F:deaminase activity"/>
    <property type="evidence" value="ECO:0007669"/>
    <property type="project" value="UniProtKB-ARBA"/>
</dbReference>
<dbReference type="FunFam" id="3.20.20.140:FF:000019">
    <property type="entry name" value="Cytosine deaminase"/>
    <property type="match status" value="1"/>
</dbReference>
<dbReference type="SUPFAM" id="SSF51556">
    <property type="entry name" value="Metallo-dependent hydrolases"/>
    <property type="match status" value="1"/>
</dbReference>
<reference evidence="4 5" key="1">
    <citation type="submission" date="2018-07" db="EMBL/GenBank/DDBJ databases">
        <title>Genomic Encyclopedia of Type Strains, Phase III (KMG-III): the genomes of soil and plant-associated and newly described type strains.</title>
        <authorList>
            <person name="Whitman W."/>
        </authorList>
    </citation>
    <scope>NUCLEOTIDE SEQUENCE [LARGE SCALE GENOMIC DNA]</scope>
    <source>
        <strain evidence="4 5">CECT 7731</strain>
    </source>
</reference>
<dbReference type="RefSeq" id="WP_114412235.1">
    <property type="nucleotide sequence ID" value="NZ_QPJQ01000017.1"/>
</dbReference>
<protein>
    <submittedName>
        <fullName evidence="4">Cytosine deaminase</fullName>
    </submittedName>
</protein>
<feature type="domain" description="Amidohydrolase 3" evidence="3">
    <location>
        <begin position="171"/>
        <end position="413"/>
    </location>
</feature>
<dbReference type="GO" id="GO:0046872">
    <property type="term" value="F:metal ion binding"/>
    <property type="evidence" value="ECO:0007669"/>
    <property type="project" value="UniProtKB-KW"/>
</dbReference>
<accession>A0A368ZYD3</accession>
<dbReference type="Pfam" id="PF07969">
    <property type="entry name" value="Amidohydro_3"/>
    <property type="match status" value="1"/>
</dbReference>
<evidence type="ECO:0000256" key="2">
    <source>
        <dbReference type="ARBA" id="ARBA00022801"/>
    </source>
</evidence>
<comment type="caution">
    <text evidence="4">The sequence shown here is derived from an EMBL/GenBank/DDBJ whole genome shotgun (WGS) entry which is preliminary data.</text>
</comment>
<proteinExistence type="predicted"/>